<protein>
    <submittedName>
        <fullName evidence="2">Gamma carbonic anhydrase family protein</fullName>
    </submittedName>
</protein>
<dbReference type="AlphaFoldDB" id="A0AAU7CQ48"/>
<evidence type="ECO:0000313" key="2">
    <source>
        <dbReference type="EMBL" id="XBH07672.1"/>
    </source>
</evidence>
<dbReference type="CDD" id="cd04645">
    <property type="entry name" value="LbH_gamma_CA_like"/>
    <property type="match status" value="1"/>
</dbReference>
<dbReference type="InterPro" id="IPR047324">
    <property type="entry name" value="LbH_gamma_CA-like"/>
</dbReference>
<sequence>MIESTAFIARAAIVLGDVQLGKFASLWYNTVVRGDTERIVVGDETNIQDLSMVHADPGFPCLIGNRVTVGHRVILHGCTVEDDCMIGMGAILLNGVRVGRGSVVGAGAVLVEGTVVPPGSMVLGIPGRVVREVDESMHARIDLIWRHYVAMADKHRLGQFPIRSSTDGDDVAERISEPMGGTGS</sequence>
<feature type="region of interest" description="Disordered" evidence="1">
    <location>
        <begin position="163"/>
        <end position="184"/>
    </location>
</feature>
<organism evidence="2">
    <name type="scientific">Singulisphaera sp. Ch08</name>
    <dbReference type="NCBI Taxonomy" id="3120278"/>
    <lineage>
        <taxon>Bacteria</taxon>
        <taxon>Pseudomonadati</taxon>
        <taxon>Planctomycetota</taxon>
        <taxon>Planctomycetia</taxon>
        <taxon>Isosphaerales</taxon>
        <taxon>Isosphaeraceae</taxon>
        <taxon>Singulisphaera</taxon>
    </lineage>
</organism>
<dbReference type="SUPFAM" id="SSF51161">
    <property type="entry name" value="Trimeric LpxA-like enzymes"/>
    <property type="match status" value="1"/>
</dbReference>
<reference evidence="2" key="1">
    <citation type="submission" date="2024-05" db="EMBL/GenBank/DDBJ databases">
        <title>Planctomycetes of the genus Singulisphaera possess chitinolytic capabilities.</title>
        <authorList>
            <person name="Ivanova A."/>
        </authorList>
    </citation>
    <scope>NUCLEOTIDE SEQUENCE</scope>
    <source>
        <strain evidence="2">Ch08T</strain>
    </source>
</reference>
<gene>
    <name evidence="2" type="ORF">V5E97_17030</name>
</gene>
<evidence type="ECO:0000256" key="1">
    <source>
        <dbReference type="SAM" id="MobiDB-lite"/>
    </source>
</evidence>
<dbReference type="EMBL" id="CP155447">
    <property type="protein sequence ID" value="XBH07672.1"/>
    <property type="molecule type" value="Genomic_DNA"/>
</dbReference>
<dbReference type="InterPro" id="IPR050484">
    <property type="entry name" value="Transf_Hexapept/Carb_Anhydrase"/>
</dbReference>
<dbReference type="RefSeq" id="WP_406700512.1">
    <property type="nucleotide sequence ID" value="NZ_CP155447.1"/>
</dbReference>
<dbReference type="PANTHER" id="PTHR13061">
    <property type="entry name" value="DYNACTIN SUBUNIT P25"/>
    <property type="match status" value="1"/>
</dbReference>
<dbReference type="InterPro" id="IPR011004">
    <property type="entry name" value="Trimer_LpxA-like_sf"/>
</dbReference>
<accession>A0AAU7CQ48</accession>
<dbReference type="Gene3D" id="2.160.10.10">
    <property type="entry name" value="Hexapeptide repeat proteins"/>
    <property type="match status" value="1"/>
</dbReference>
<dbReference type="InterPro" id="IPR001451">
    <property type="entry name" value="Hexapep"/>
</dbReference>
<dbReference type="Pfam" id="PF00132">
    <property type="entry name" value="Hexapep"/>
    <property type="match status" value="1"/>
</dbReference>
<proteinExistence type="predicted"/>
<name>A0AAU7CQ48_9BACT</name>
<dbReference type="PANTHER" id="PTHR13061:SF29">
    <property type="entry name" value="GAMMA CARBONIC ANHYDRASE-LIKE 1, MITOCHONDRIAL-RELATED"/>
    <property type="match status" value="1"/>
</dbReference>